<reference evidence="1" key="1">
    <citation type="submission" date="2022-04" db="EMBL/GenBank/DDBJ databases">
        <title>Chromosome-scale genome assembly of Holotrichia oblita Faldermann.</title>
        <authorList>
            <person name="Rongchong L."/>
        </authorList>
    </citation>
    <scope>NUCLEOTIDE SEQUENCE</scope>
    <source>
        <strain evidence="1">81SQS9</strain>
    </source>
</reference>
<protein>
    <submittedName>
        <fullName evidence="1">Ankyrin repeat ph and sec7 domain containing protein secg-related</fullName>
    </submittedName>
</protein>
<accession>A0ACB9SJG3</accession>
<evidence type="ECO:0000313" key="2">
    <source>
        <dbReference type="Proteomes" id="UP001056778"/>
    </source>
</evidence>
<dbReference type="Proteomes" id="UP001056778">
    <property type="component" value="Chromosome 9"/>
</dbReference>
<dbReference type="EMBL" id="CM043023">
    <property type="protein sequence ID" value="KAI4455258.1"/>
    <property type="molecule type" value="Genomic_DNA"/>
</dbReference>
<organism evidence="1 2">
    <name type="scientific">Holotrichia oblita</name>
    <name type="common">Chafer beetle</name>
    <dbReference type="NCBI Taxonomy" id="644536"/>
    <lineage>
        <taxon>Eukaryota</taxon>
        <taxon>Metazoa</taxon>
        <taxon>Ecdysozoa</taxon>
        <taxon>Arthropoda</taxon>
        <taxon>Hexapoda</taxon>
        <taxon>Insecta</taxon>
        <taxon>Pterygota</taxon>
        <taxon>Neoptera</taxon>
        <taxon>Endopterygota</taxon>
        <taxon>Coleoptera</taxon>
        <taxon>Polyphaga</taxon>
        <taxon>Scarabaeiformia</taxon>
        <taxon>Scarabaeidae</taxon>
        <taxon>Melolonthinae</taxon>
        <taxon>Holotrichia</taxon>
    </lineage>
</organism>
<sequence>MDPINQPKPKDYCLYQFAITTSIAAKLFSNDNVKDFVIFVDQESAGIFGDIIVRVQGNEKSNWNSSFIHLKYETREEREKSDSDKWRQIRPDLKDWYDRRKIFHLNKNSECQCVTSEIDVLFFLFSNRSTEEPEFFSKTTCDYDNTIREFLPLDGPWYKPNSENRIRQEEVFDHKFFTLLNQFNLKSAYHDVETICQIANPPVLIDCIIDYFMNNDRRERGLWKRDFQMQLEQSQILNVLENYILPLAPVAELVDDERAIIWNEIALHHDITIVSNNIGIERCIYGCWARKIKQLLNISWNTYLTWNNCFSDEVNKRVEEHLKQKKKINTDSRYYSAKCIKFPNTLKSLIIELWKCKDLPLLLKTNMELSYFEKYQHLEKSYVLIEDLSRKFDELTPSKLKIWYNMDYINNNESKNIHEHVKLRDSMLEKTLISLQGRRPICLKDFTNDSSELRKLFTCTDILELMKKRTAYLREDFIYGSDYLAFIVEDEEKVSVDCLESNASGSNIIAYCPSSQIDDYINTLKNNSRYRKYSRYRLCRRNDLLELVEGDESILRNYFIDQHGNPLYNWKNENPIPIIGEMIMLEKRNYVLRDMSRPIISKTYFSVDEKQICLLSGELHTLDKNLEVMELDAIPDKEHLPEKKTYFLTAEADKIQAYWNEFSEWGCPLLNINVKNGKLELMKSSLCNNNLSSHILYDGKQISQEEMIGEISNKTSGITVLVGEPGVGKSSLLRWMSNTSTTHNYVIFVDLANLVTHLKEYKFSKVNMDNYDFIDFVFKKLKTNLSDKFSSLAFTLYRHKRVILLLDSFDDIAESWGEQILQSIKFTKYGDLHIIIATRFNCSNLLMKQQNVEIVKLERFNQCNRQYLTQWNLTQRLLDSVSSEFITNPLYLNFLRTLADTEEEVTMNKFHLYQKFIDLKIKYSMEQIYRYFISYDVNEAISIFQKLALVEVLGKQYVEQKLGWHYDDGIRDILKFGIVLDFNEERMPIFYSDAFINSLCAQWMLRMKKNKALNSSAKDVYKTMLDRGKLDVLHILHENSKQELHRAVIESDLSKVEHICKQSSKLLHVNDELGRSALHIAAICWCQSRGSDDSLQILNIIMKTMREKYDGVNKLDDIMNWSWTDYLHNSIHPHLDINVKPQLNRWSVASTDDIMDDTSEDITGRYESRSDDLIIPLKEIKMVASESEEMVRDDFPMTDPDMKLRLESERADYRYQCTIATYVAIKLSTNSEVEDYTICIDEESAGIFGDITVKVKLKGNDKYYLSLIGINYKDVTELDFANYREAFEKIGSNKELKCKRDILDEDILYCLVSHQRVEDVVFSCGASTVDVSYYSETDKIRNLLLPCDDNSYKFYLKSQDEDKNFEDKFYILLNQPNYSKIYEATKQMREVATPWGITKHVADYFWTNCERDVGLSKLNFEYLLQNVSSYSEIVLIAMTDLICDDEWCQTWNKIILGNDITVMDNNDVVSMNRCIYGCWARIINNLLACNIDWDKYVNEHNNFSAEIIQNIEKYFDQRKSVDPNPELFQCPTTLKSLIRELWKCGDLPLLLNTNLDFINFEEYKKDVKRSSIVIDDLPFRRKVYSSTLKICININDIEDRELRDNMLLKTLISVQGRKPTNLKVLIGDNVQLRKSFTCTDILDLMKKRTAYVREDSLKGSDYLVFIIEDYSHEGTIRLVQDPLNGGNIRIYCHPSQLKESIEILKAKTEYTKHEMYHLFRFHNRLQLIEGDKSKLRSCFIDESGNPVYNIEGEYPIPIAGPIIKLEKRNHIQKYLRRPTISKSYFNLEGKRICLLSGELDTLDQNIEVIESHMAKADEYFTVGNFKENLPAKYKNFISALNKNEKVVLVLDSFDEVDKFWNQRVFRLIELFKHRGVQVVIATRINYTDILMKQDNVQIYKLERLNPNDKQYLTEWKLAQNDLDSIPTELRTNPLYLNFLRELILNPENIKLTSRFSLYEKLLEMMVKHNFKRIQRRFNSYDVDEVLSLLQKLALVVVLGKRYIEDLLSWSYNDDTSNFGSIVANVDKDGNPEFYHHSFINFLCAQWLLTSMKDEKLKNFAKYVYKRMLDRRELQVLDILYDDLELHQAVIETNISKVDEICEKHPNRLEECDQLGRAAVHVAAIRCRYSDGSRDSLLILDRILRCMQEKSYDTKRVDKIMNWNWTHYIYDDIHSDLSKNVNSKLSLLHVVSYYGNFDAVDVLIKQEGPTKHDINLVDDYDYTPLDYAILRNTSKFLSEETEYHFRHMIVTTDTSKNLIELLLDNGAKTTRKTVDSEYDVSLCLAIKERNVDVLEALLKVKYVDVNRYDKNKETPIYIATKVEHLPSIMLLMQFGANVNLKSGDGKIPLDVAVELGRQDIVELLSENSTATSLEDTRDNATQTATEMSRSPPPLPSPPIHSRHRSRLDSSSEAHSIPDSGYQSSGDDDIDLSDADSNIPLQEIPLKYIGSSKSEESGFRYQFAVTAVVAALLSADDNVEDYVIYVDVESAGRFDDLVVRIKLRDSDELYLYLLQIKYKMKKALVIRRISDFFDSYTKIVADPNLFFRRGIPNRNIRFGLFSNAVPMRLNLTKCVDLDRISKILLPVDNASYKFIYKGSDSAEYRFFHDFYLHLNQPHFQGILRIIESITCAYAYPVISYITSYFKDQDLRSKGLNKHIFDIELQNIRLYNTIAPLIFTGHTSNHNTDIWHQITLEQDVTIINGSDDRLIHSYLNNFLIQGVNRVLNIDITSLTDDLASDVVKKFCEYSRRQRFRYWITLPDTFLSLIVELWKYGALPLIIKTDHDLSFFEKYRNLRRSYILIDYPEEQIQHISPSQLKIFTNLGNIENAELRDKLLDTIAVSLQGRKPITLKTLVGNDKDLMVRLTCADIIELMQNRMSKLNEEDLICTNFSLFLIEDEEYEMEDNFRKLSTGSDRIEIFCHPKAVADCIKIITENPKYQSYPFYRLRRGDGTLKLLQGDESRFKTYFIDECGDPTHQVMDDMFLPIIGQVILPDKHDDIPIKCVRKAIISESSLRSEEGQIYLVSGTDFTEYESVEFTEIDPHNAGIDLSVENSFIKVEEENRERYWNALILLKQPIFEVVARDGRLELLRCMHCPDLNSHIEFGGEKMLEEELLRELKKDSNTITVIIGDLRLKGSPLKSLCNSDDSLNYILFSNMKEVESCILKDKNILLDPVQFIFNDFNKRSRKYNSFLCGLREKKRLMIVLDSYDESISVCKEETLRFIGNILQSGIQVIIGSKLEHCQVLMERFSVKIFKTDILTEETIATNPFELSEEISRTLIDSFLRNITKLNSTEMKSFLKRLKDINIQDEDGNTLLHHAITNKDIRLFYLLLQHGANTEVPNRFGETPLHVVIQYKEEEAFKVLLRKDSNVNIQDVYQKTPLHYTVEYKNIHFVRLLLQKGANTNLGCRLGKSALHYAVEENNLFILEALLENGARVNLEDHDHETALHYAVKNNNMNFVLILLDAGAKINSQNKYKQTSLHLAIKYNCADIFILLLNKDGNIKLEDEDNKTPLHYAAEQQDTIFTFRLLEMNPDIDAKDFSRKTPLHCAIKRDIATFFARKNISDQHYKREEKVVGMTQFFLEKKADVDVQDRDRKTPLHYASEAKANYLVERLLGEGAKVNLPDIHGKTPLHYAAKQGCNYIAQCLLDNNAEVNIQDENGKTPLHNSVQTNNKFILRLLLKNNANVNLQDRYGKTPLHYAAKENYGYISEYLLQNKAVTKVKDQHCKTPLHYAAESNGIYIVQRLLARKAEVNVGDDQMKTPLHYAAKGNCDKIVQLLLKADANINLQDIQDKTPLHLAVEAGEPQKITEHPKLKSSARSSLPEVIPEPNVEYLIRNVISFLRESRANINFRDTRCRTLLHYAAEGNLENIVPCLNSLREKYKISDDYPTTTSDKEAYSSKRAVTTDLVQFLLERGANANLPDEDLKTPLHYAVKTDNINIIKLLLYAGANRNLRDKHLRTPLHYAVMEHTKDVIPLLLDSTATINLQDEDLKTPLHYAMEEGCDDIVQLLVERGADVNLQDEFCKTPFDYAKKAENLRIFSFREPYLYTIISLLENGADPNIRDAQMKTPLQYSVESENAEVVKILLENYADVNFSSNKKKTPLHYAAERNNLEILSLLLEKGANVNFEDADKNTPLHYAAANGHADLIKLLLEKDALIDVENKRGITPLEYAIECEDRDLLKPFLDSKHKEIVEQYMWENNSVKSELL</sequence>
<comment type="caution">
    <text evidence="1">The sequence shown here is derived from an EMBL/GenBank/DDBJ whole genome shotgun (WGS) entry which is preliminary data.</text>
</comment>
<keyword evidence="2" id="KW-1185">Reference proteome</keyword>
<name>A0ACB9SJG3_HOLOL</name>
<gene>
    <name evidence="1" type="ORF">MML48_9g00016405</name>
</gene>
<evidence type="ECO:0000313" key="1">
    <source>
        <dbReference type="EMBL" id="KAI4455258.1"/>
    </source>
</evidence>
<proteinExistence type="predicted"/>